<evidence type="ECO:0000313" key="3">
    <source>
        <dbReference type="Proteomes" id="UP000182894"/>
    </source>
</evidence>
<dbReference type="PANTHER" id="PTHR34846:SF10">
    <property type="entry name" value="CYTOPLASMIC PROTEIN"/>
    <property type="match status" value="1"/>
</dbReference>
<dbReference type="STRING" id="89065.SAMN05216605_11162"/>
<dbReference type="Proteomes" id="UP000182894">
    <property type="component" value="Unassembled WGS sequence"/>
</dbReference>
<dbReference type="InterPro" id="IPR003779">
    <property type="entry name" value="CMD-like"/>
</dbReference>
<proteinExistence type="predicted"/>
<keyword evidence="2" id="KW-0560">Oxidoreductase</keyword>
<evidence type="ECO:0000313" key="2">
    <source>
        <dbReference type="EMBL" id="SDI18634.1"/>
    </source>
</evidence>
<dbReference type="NCBIfam" id="TIGR00778">
    <property type="entry name" value="ahpD_dom"/>
    <property type="match status" value="1"/>
</dbReference>
<feature type="domain" description="Carboxymuconolactone decarboxylase-like" evidence="1">
    <location>
        <begin position="12"/>
        <end position="93"/>
    </location>
</feature>
<sequence>MNKRIAWGQKSPEAYKAMVGLEAALAKSGLDSSLLELIRLRASQINGCAYCVNMHANDARKAGETEARLQTLSVWAETTFFTEKEKAVLAWVESLTQLSIHHAPQDQYEALLAHYSEADVANITLAIATINAWNRFGVGFAMVPA</sequence>
<gene>
    <name evidence="2" type="ORF">SAMN05216605_11162</name>
</gene>
<dbReference type="InterPro" id="IPR004675">
    <property type="entry name" value="AhpD_core"/>
</dbReference>
<dbReference type="InterPro" id="IPR029032">
    <property type="entry name" value="AhpD-like"/>
</dbReference>
<keyword evidence="2" id="KW-0575">Peroxidase</keyword>
<dbReference type="EMBL" id="FNCO01000011">
    <property type="protein sequence ID" value="SDI18634.1"/>
    <property type="molecule type" value="Genomic_DNA"/>
</dbReference>
<organism evidence="2 3">
    <name type="scientific">Pseudomonas abietaniphila</name>
    <dbReference type="NCBI Taxonomy" id="89065"/>
    <lineage>
        <taxon>Bacteria</taxon>
        <taxon>Pseudomonadati</taxon>
        <taxon>Pseudomonadota</taxon>
        <taxon>Gammaproteobacteria</taxon>
        <taxon>Pseudomonadales</taxon>
        <taxon>Pseudomonadaceae</taxon>
        <taxon>Pseudomonas</taxon>
    </lineage>
</organism>
<evidence type="ECO:0000259" key="1">
    <source>
        <dbReference type="Pfam" id="PF02627"/>
    </source>
</evidence>
<dbReference type="SUPFAM" id="SSF69118">
    <property type="entry name" value="AhpD-like"/>
    <property type="match status" value="1"/>
</dbReference>
<reference evidence="3" key="1">
    <citation type="submission" date="2016-10" db="EMBL/GenBank/DDBJ databases">
        <authorList>
            <person name="Varghese N."/>
            <person name="Submissions S."/>
        </authorList>
    </citation>
    <scope>NUCLEOTIDE SEQUENCE [LARGE SCALE GENOMIC DNA]</scope>
    <source>
        <strain evidence="3">ATCC 700689</strain>
    </source>
</reference>
<dbReference type="Pfam" id="PF02627">
    <property type="entry name" value="CMD"/>
    <property type="match status" value="1"/>
</dbReference>
<name>A0A1G8IIA1_9PSED</name>
<accession>A0A1G8IIA1</accession>
<dbReference type="OrthoDB" id="9801997at2"/>
<dbReference type="GO" id="GO:0051920">
    <property type="term" value="F:peroxiredoxin activity"/>
    <property type="evidence" value="ECO:0007669"/>
    <property type="project" value="InterPro"/>
</dbReference>
<dbReference type="PANTHER" id="PTHR34846">
    <property type="entry name" value="4-CARBOXYMUCONOLACTONE DECARBOXYLASE FAMILY PROTEIN (AFU_ORTHOLOGUE AFUA_6G11590)"/>
    <property type="match status" value="1"/>
</dbReference>
<protein>
    <submittedName>
        <fullName evidence="2">Alkylhydroperoxidase AhpD family core domain-containing protein</fullName>
    </submittedName>
</protein>
<dbReference type="RefSeq" id="WP_074755070.1">
    <property type="nucleotide sequence ID" value="NZ_FNCO01000011.1"/>
</dbReference>
<dbReference type="AlphaFoldDB" id="A0A1G8IIA1"/>
<keyword evidence="3" id="KW-1185">Reference proteome</keyword>
<dbReference type="Gene3D" id="1.20.1290.10">
    <property type="entry name" value="AhpD-like"/>
    <property type="match status" value="1"/>
</dbReference>